<evidence type="ECO:0000256" key="6">
    <source>
        <dbReference type="ARBA" id="ARBA00023284"/>
    </source>
</evidence>
<evidence type="ECO:0000259" key="11">
    <source>
        <dbReference type="PROSITE" id="PS51352"/>
    </source>
</evidence>
<keyword evidence="4" id="KW-0249">Electron transport</keyword>
<comment type="similarity">
    <text evidence="1 8">Belongs to the thioredoxin family.</text>
</comment>
<protein>
    <recommendedName>
        <fullName evidence="2 7">Thioredoxin</fullName>
    </recommendedName>
</protein>
<dbReference type="Pfam" id="PF00085">
    <property type="entry name" value="Thioredoxin"/>
    <property type="match status" value="1"/>
</dbReference>
<dbReference type="PANTHER" id="PTHR45663:SF11">
    <property type="entry name" value="GEO12009P1"/>
    <property type="match status" value="1"/>
</dbReference>
<dbReference type="AlphaFoldDB" id="A0A9D1F3M3"/>
<dbReference type="SUPFAM" id="SSF52833">
    <property type="entry name" value="Thioredoxin-like"/>
    <property type="match status" value="1"/>
</dbReference>
<evidence type="ECO:0000256" key="2">
    <source>
        <dbReference type="ARBA" id="ARBA00020570"/>
    </source>
</evidence>
<evidence type="ECO:0000256" key="9">
    <source>
        <dbReference type="PIRSR" id="PIRSR000077-1"/>
    </source>
</evidence>
<feature type="active site" description="Nucleophile" evidence="9">
    <location>
        <position position="31"/>
    </location>
</feature>
<dbReference type="PROSITE" id="PS51352">
    <property type="entry name" value="THIOREDOXIN_2"/>
    <property type="match status" value="1"/>
</dbReference>
<dbReference type="EMBL" id="DVIT01000019">
    <property type="protein sequence ID" value="HIS46894.1"/>
    <property type="molecule type" value="Genomic_DNA"/>
</dbReference>
<dbReference type="InterPro" id="IPR017937">
    <property type="entry name" value="Thioredoxin_CS"/>
</dbReference>
<reference evidence="12" key="1">
    <citation type="submission" date="2020-10" db="EMBL/GenBank/DDBJ databases">
        <authorList>
            <person name="Gilroy R."/>
        </authorList>
    </citation>
    <scope>NUCLEOTIDE SEQUENCE</scope>
    <source>
        <strain evidence="12">CHK178-757</strain>
    </source>
</reference>
<feature type="site" description="Contributes to redox potential value" evidence="9">
    <location>
        <position position="32"/>
    </location>
</feature>
<dbReference type="PANTHER" id="PTHR45663">
    <property type="entry name" value="GEO12009P1"/>
    <property type="match status" value="1"/>
</dbReference>
<evidence type="ECO:0000256" key="5">
    <source>
        <dbReference type="ARBA" id="ARBA00023157"/>
    </source>
</evidence>
<dbReference type="InterPro" id="IPR005746">
    <property type="entry name" value="Thioredoxin"/>
</dbReference>
<keyword evidence="5 10" id="KW-1015">Disulfide bond</keyword>
<proteinExistence type="inferred from homology"/>
<dbReference type="CDD" id="cd02947">
    <property type="entry name" value="TRX_family"/>
    <property type="match status" value="1"/>
</dbReference>
<dbReference type="NCBIfam" id="TIGR01068">
    <property type="entry name" value="thioredoxin"/>
    <property type="match status" value="1"/>
</dbReference>
<evidence type="ECO:0000256" key="8">
    <source>
        <dbReference type="PIRNR" id="PIRNR000077"/>
    </source>
</evidence>
<dbReference type="Gene3D" id="3.40.30.10">
    <property type="entry name" value="Glutaredoxin"/>
    <property type="match status" value="1"/>
</dbReference>
<dbReference type="InterPro" id="IPR013766">
    <property type="entry name" value="Thioredoxin_domain"/>
</dbReference>
<feature type="site" description="Deprotonates C-terminal active site Cys" evidence="9">
    <location>
        <position position="25"/>
    </location>
</feature>
<organism evidence="12 13">
    <name type="scientific">Candidatus Scybalocola faecigallinarum</name>
    <dbReference type="NCBI Taxonomy" id="2840941"/>
    <lineage>
        <taxon>Bacteria</taxon>
        <taxon>Bacillati</taxon>
        <taxon>Bacillota</taxon>
        <taxon>Clostridia</taxon>
        <taxon>Lachnospirales</taxon>
        <taxon>Lachnospiraceae</taxon>
        <taxon>Lachnospiraceae incertae sedis</taxon>
        <taxon>Candidatus Scybalocola (ex Gilroy et al. 2021)</taxon>
    </lineage>
</organism>
<evidence type="ECO:0000313" key="12">
    <source>
        <dbReference type="EMBL" id="HIS46894.1"/>
    </source>
</evidence>
<evidence type="ECO:0000256" key="7">
    <source>
        <dbReference type="NCBIfam" id="TIGR01068"/>
    </source>
</evidence>
<feature type="site" description="Contributes to redox potential value" evidence="9">
    <location>
        <position position="33"/>
    </location>
</feature>
<sequence>MSVIVVNNNNFSQEVLQSDKPVLVDFFATWCGPCKMLSPIVDQLADEHPEVKVCKLDVDENQDLAQQFQVMSIPTLILFKDGQAASKVVGLQTKAALEQLIK</sequence>
<dbReference type="PRINTS" id="PR00421">
    <property type="entry name" value="THIOREDOXIN"/>
</dbReference>
<evidence type="ECO:0000256" key="10">
    <source>
        <dbReference type="PIRSR" id="PIRSR000077-4"/>
    </source>
</evidence>
<evidence type="ECO:0000256" key="4">
    <source>
        <dbReference type="ARBA" id="ARBA00022982"/>
    </source>
</evidence>
<name>A0A9D1F3M3_9FIRM</name>
<dbReference type="InterPro" id="IPR036249">
    <property type="entry name" value="Thioredoxin-like_sf"/>
</dbReference>
<reference evidence="12" key="2">
    <citation type="journal article" date="2021" name="PeerJ">
        <title>Extensive microbial diversity within the chicken gut microbiome revealed by metagenomics and culture.</title>
        <authorList>
            <person name="Gilroy R."/>
            <person name="Ravi A."/>
            <person name="Getino M."/>
            <person name="Pursley I."/>
            <person name="Horton D.L."/>
            <person name="Alikhan N.F."/>
            <person name="Baker D."/>
            <person name="Gharbi K."/>
            <person name="Hall N."/>
            <person name="Watson M."/>
            <person name="Adriaenssens E.M."/>
            <person name="Foster-Nyarko E."/>
            <person name="Jarju S."/>
            <person name="Secka A."/>
            <person name="Antonio M."/>
            <person name="Oren A."/>
            <person name="Chaudhuri R.R."/>
            <person name="La Ragione R."/>
            <person name="Hildebrand F."/>
            <person name="Pallen M.J."/>
        </authorList>
    </citation>
    <scope>NUCLEOTIDE SEQUENCE</scope>
    <source>
        <strain evidence="12">CHK178-757</strain>
    </source>
</reference>
<keyword evidence="3" id="KW-0813">Transport</keyword>
<dbReference type="PIRSF" id="PIRSF000077">
    <property type="entry name" value="Thioredoxin"/>
    <property type="match status" value="1"/>
</dbReference>
<feature type="domain" description="Thioredoxin" evidence="11">
    <location>
        <begin position="1"/>
        <end position="102"/>
    </location>
</feature>
<evidence type="ECO:0000256" key="3">
    <source>
        <dbReference type="ARBA" id="ARBA00022448"/>
    </source>
</evidence>
<accession>A0A9D1F3M3</accession>
<gene>
    <name evidence="12" type="primary">trxA</name>
    <name evidence="12" type="ORF">IAB46_04880</name>
</gene>
<dbReference type="GO" id="GO:0005737">
    <property type="term" value="C:cytoplasm"/>
    <property type="evidence" value="ECO:0007669"/>
    <property type="project" value="TreeGrafter"/>
</dbReference>
<evidence type="ECO:0000313" key="13">
    <source>
        <dbReference type="Proteomes" id="UP000823927"/>
    </source>
</evidence>
<dbReference type="FunFam" id="3.40.30.10:FF:000001">
    <property type="entry name" value="Thioredoxin"/>
    <property type="match status" value="1"/>
</dbReference>
<feature type="active site" description="Nucleophile" evidence="9">
    <location>
        <position position="34"/>
    </location>
</feature>
<dbReference type="GO" id="GO:0015035">
    <property type="term" value="F:protein-disulfide reductase activity"/>
    <property type="evidence" value="ECO:0007669"/>
    <property type="project" value="UniProtKB-UniRule"/>
</dbReference>
<evidence type="ECO:0000256" key="1">
    <source>
        <dbReference type="ARBA" id="ARBA00008987"/>
    </source>
</evidence>
<keyword evidence="6 10" id="KW-0676">Redox-active center</keyword>
<comment type="caution">
    <text evidence="12">The sequence shown here is derived from an EMBL/GenBank/DDBJ whole genome shotgun (WGS) entry which is preliminary data.</text>
</comment>
<dbReference type="PROSITE" id="PS00194">
    <property type="entry name" value="THIOREDOXIN_1"/>
    <property type="match status" value="1"/>
</dbReference>
<dbReference type="Proteomes" id="UP000823927">
    <property type="component" value="Unassembled WGS sequence"/>
</dbReference>
<feature type="disulfide bond" description="Redox-active" evidence="10">
    <location>
        <begin position="31"/>
        <end position="34"/>
    </location>
</feature>